<name>A0ABU7GIG9_9PSED</name>
<evidence type="ECO:0000256" key="1">
    <source>
        <dbReference type="SAM" id="MobiDB-lite"/>
    </source>
</evidence>
<evidence type="ECO:0000313" key="2">
    <source>
        <dbReference type="EMBL" id="MEE1878635.1"/>
    </source>
</evidence>
<organism evidence="2 3">
    <name type="scientific">Pseudomonas soli</name>
    <dbReference type="NCBI Taxonomy" id="1306993"/>
    <lineage>
        <taxon>Bacteria</taxon>
        <taxon>Pseudomonadati</taxon>
        <taxon>Pseudomonadota</taxon>
        <taxon>Gammaproteobacteria</taxon>
        <taxon>Pseudomonadales</taxon>
        <taxon>Pseudomonadaceae</taxon>
        <taxon>Pseudomonas</taxon>
    </lineage>
</organism>
<dbReference type="Proteomes" id="UP001329505">
    <property type="component" value="Unassembled WGS sequence"/>
</dbReference>
<proteinExistence type="predicted"/>
<dbReference type="EMBL" id="JAZDQQ010000001">
    <property type="protein sequence ID" value="MEE1878635.1"/>
    <property type="molecule type" value="Genomic_DNA"/>
</dbReference>
<evidence type="ECO:0008006" key="4">
    <source>
        <dbReference type="Google" id="ProtNLM"/>
    </source>
</evidence>
<feature type="region of interest" description="Disordered" evidence="1">
    <location>
        <begin position="320"/>
        <end position="353"/>
    </location>
</feature>
<protein>
    <recommendedName>
        <fullName evidence="4">TnsE C-terminal domain-containing protein</fullName>
    </recommendedName>
</protein>
<comment type="caution">
    <text evidence="2">The sequence shown here is derived from an EMBL/GenBank/DDBJ whole genome shotgun (WGS) entry which is preliminary data.</text>
</comment>
<reference evidence="2 3" key="1">
    <citation type="submission" date="2024-01" db="EMBL/GenBank/DDBJ databases">
        <title>Unpublished Manusciprt.</title>
        <authorList>
            <person name="Duman M."/>
            <person name="Valdes E.G."/>
            <person name="Ajmi N."/>
            <person name="Altun S."/>
            <person name="Saticioglu I.B."/>
        </authorList>
    </citation>
    <scope>NUCLEOTIDE SEQUENCE [LARGE SCALE GENOMIC DNA]</scope>
    <source>
        <strain evidence="2 3">139P</strain>
    </source>
</reference>
<dbReference type="RefSeq" id="WP_330125795.1">
    <property type="nucleotide sequence ID" value="NZ_JAZDQQ010000001.1"/>
</dbReference>
<accession>A0ABU7GIG9</accession>
<gene>
    <name evidence="2" type="ORF">V0R55_00560</name>
</gene>
<sequence>MPLVELHLKRLYDNVPGPDTRALVPLSNVPHYGIGTIWREGRCISDTKLTRLERDVDFSPGGWSITSREQLIHEGMEHVFSDSEYPLRYKYDRGHLLNFKLEEEDEDGNKKNLLVPCIDFFVKAYARNMDVCRAITTLLYSNILSVFYDPPERDEHAWIVRPTHKARKYDSAFLGHLLYDDYTEEQVRRLNNQFVTSRPGDAVFPRVEPWFSGPARLRCYGKWINNGSTFLSLNLAGASEPDGTPVEWTTNQFDSSDGKDGGRIVMPVTVRTAEAEEFLAEESYIEPDGHAEITIVKTPPFARLGKAREIITVRNVIRTDRGRLGPRPPKPETHANGTGFGRGKGVGKSEHVADNTPDAEVESFGFLNDVWRAFLSIKKDNPGRVTDVSWYTPPTFCSSTTPRIILFNAEGLRPDQGKALRWIYLDAEFTERRGMMVLRITVDGQAYLCFEIQRAEPDEKNKKPVGYSGVLMPCGIADPVEMEQFINKVCNATRRALGNFWDVLGLFPNETIIFRHRPHGKALVHRRRFINAFGQMKIKLV</sequence>
<feature type="compositionally biased region" description="Basic and acidic residues" evidence="1">
    <location>
        <begin position="320"/>
        <end position="333"/>
    </location>
</feature>
<keyword evidence="3" id="KW-1185">Reference proteome</keyword>
<evidence type="ECO:0000313" key="3">
    <source>
        <dbReference type="Proteomes" id="UP001329505"/>
    </source>
</evidence>